<feature type="compositionally biased region" description="Basic residues" evidence="1">
    <location>
        <begin position="319"/>
        <end position="336"/>
    </location>
</feature>
<feature type="region of interest" description="Disordered" evidence="1">
    <location>
        <begin position="665"/>
        <end position="693"/>
    </location>
</feature>
<dbReference type="InterPro" id="IPR053282">
    <property type="entry name" value="RGS_domain-containing"/>
</dbReference>
<feature type="region of interest" description="Disordered" evidence="1">
    <location>
        <begin position="316"/>
        <end position="382"/>
    </location>
</feature>
<dbReference type="KEGG" id="nss:113413103"/>
<evidence type="ECO:0000313" key="2">
    <source>
        <dbReference type="Proteomes" id="UP000504612"/>
    </source>
</evidence>
<dbReference type="RefSeq" id="XP_026524927.1">
    <property type="nucleotide sequence ID" value="XM_026669142.1"/>
</dbReference>
<dbReference type="InterPro" id="IPR044926">
    <property type="entry name" value="RGS_subdomain_2"/>
</dbReference>
<dbReference type="PANTHER" id="PTHR47079">
    <property type="entry name" value="REGULATOR OF G-PROTEIN SIGNALING PROTEIN-LIKE"/>
    <property type="match status" value="1"/>
</dbReference>
<feature type="compositionally biased region" description="Low complexity" evidence="1">
    <location>
        <begin position="343"/>
        <end position="357"/>
    </location>
</feature>
<organism evidence="2 3">
    <name type="scientific">Notechis scutatus</name>
    <name type="common">mainland tiger snake</name>
    <dbReference type="NCBI Taxonomy" id="8663"/>
    <lineage>
        <taxon>Eukaryota</taxon>
        <taxon>Metazoa</taxon>
        <taxon>Chordata</taxon>
        <taxon>Craniata</taxon>
        <taxon>Vertebrata</taxon>
        <taxon>Euteleostomi</taxon>
        <taxon>Lepidosauria</taxon>
        <taxon>Squamata</taxon>
        <taxon>Bifurcata</taxon>
        <taxon>Unidentata</taxon>
        <taxon>Episquamata</taxon>
        <taxon>Toxicofera</taxon>
        <taxon>Serpentes</taxon>
        <taxon>Colubroidea</taxon>
        <taxon>Elapidae</taxon>
        <taxon>Hydrophiinae</taxon>
        <taxon>Notechis</taxon>
    </lineage>
</organism>
<sequence>MHCNVTECSVGSTLLQDKLSMNTAQLIGSKHLSVLLKDEIFTDFFNTFLNLPVFGQTPLFICRTRQWYLWPELPCNQVSKHKGLLNWMEKHRLPFFCKTNLFLHYVLCEELVSFIRSPEAAEMLRWKKADQWLLEKCIAGCRGMWRFRSFMQGMAGEELTKFWLAAERILGIDETDESQQDLYVSLIQILMATHLQEGSTVVTLCNTTVESLLKKTPFHQQHVHTRREILHEMQKVALFKIESYWLPNFFIHCKLSMEEEPKCLRLLKQYQDRSLQVGLQRQKLTAMPPMSIRESHLDTKFYFSLKNKRELWDQIRGRSLSHKGKKKDGRSQKSKSYKGSPVAKKLSFSRKSLSSASPRHTEPIWDSEDGTPFDESPNFKSSPSQFFTSPVLDEFPDKCTFNKLRSSTPVVQFPSMLTLKTLVKSSPCLDFLPWVLTADKCAGRPFREFLLRRNYAVEVHLLDLWHDLEDFLRMMLCSLGEGNILLRHVMGERICELYLTQSNNWHLPLKLTTLQSLQNLLPSGHVIPWVLKAQKEICKVGSRKGASLLVTNMAQMCFGTFVNLTDAQCIQIRTLIAEGVVNRTLYHGAIISIFPHILYFWKKYCYWKVMKYFRKRKGEKTDEILPILPLSPTRVARRSSGFSGEDHPIIRFTLLKGIQLLLPQPREATDESPGEKSSIESASHRKSSSGASVQKRRKVNSAILERSYCVFLLISWIYVLELHLQNIAWRPFVGQRASHQARKACKPHFLLT</sequence>
<keyword evidence="2" id="KW-1185">Reference proteome</keyword>
<accession>A0A6J1U1X7</accession>
<evidence type="ECO:0000256" key="1">
    <source>
        <dbReference type="SAM" id="MobiDB-lite"/>
    </source>
</evidence>
<gene>
    <name evidence="3" type="primary">RGSL1</name>
</gene>
<dbReference type="CTD" id="353299"/>
<dbReference type="Gene3D" id="1.10.167.10">
    <property type="entry name" value="Regulator of G-protein Signalling 4, domain 2"/>
    <property type="match status" value="1"/>
</dbReference>
<dbReference type="GeneID" id="113413103"/>
<dbReference type="SUPFAM" id="SSF48097">
    <property type="entry name" value="Regulator of G-protein signaling, RGS"/>
    <property type="match status" value="1"/>
</dbReference>
<protein>
    <submittedName>
        <fullName evidence="3">Regulator of G-protein signaling protein-like</fullName>
    </submittedName>
</protein>
<name>A0A6J1U1X7_9SAUR</name>
<dbReference type="AlphaFoldDB" id="A0A6J1U1X7"/>
<dbReference type="PANTHER" id="PTHR47079:SF1">
    <property type="entry name" value="REGULATOR OF G-PROTEIN SIGNALING PROTEIN-LIKE"/>
    <property type="match status" value="1"/>
</dbReference>
<dbReference type="InterPro" id="IPR036305">
    <property type="entry name" value="RGS_sf"/>
</dbReference>
<evidence type="ECO:0000313" key="3">
    <source>
        <dbReference type="RefSeq" id="XP_026524927.1"/>
    </source>
</evidence>
<proteinExistence type="predicted"/>
<dbReference type="Proteomes" id="UP000504612">
    <property type="component" value="Unplaced"/>
</dbReference>
<reference evidence="3" key="1">
    <citation type="submission" date="2025-08" db="UniProtKB">
        <authorList>
            <consortium name="RefSeq"/>
        </authorList>
    </citation>
    <scope>IDENTIFICATION</scope>
</reference>
<feature type="compositionally biased region" description="Basic and acidic residues" evidence="1">
    <location>
        <begin position="667"/>
        <end position="678"/>
    </location>
</feature>